<feature type="compositionally biased region" description="Acidic residues" evidence="1">
    <location>
        <begin position="433"/>
        <end position="444"/>
    </location>
</feature>
<evidence type="ECO:0000256" key="2">
    <source>
        <dbReference type="SAM" id="SignalP"/>
    </source>
</evidence>
<evidence type="ECO:0000313" key="3">
    <source>
        <dbReference type="EMBL" id="KAK7466133.1"/>
    </source>
</evidence>
<comment type="caution">
    <text evidence="3">The sequence shown here is derived from an EMBL/GenBank/DDBJ whole genome shotgun (WGS) entry which is preliminary data.</text>
</comment>
<keyword evidence="2" id="KW-0732">Signal</keyword>
<evidence type="ECO:0000313" key="4">
    <source>
        <dbReference type="Proteomes" id="UP001498398"/>
    </source>
</evidence>
<keyword evidence="4" id="KW-1185">Reference proteome</keyword>
<gene>
    <name evidence="3" type="ORF">VKT23_004858</name>
</gene>
<dbReference type="PANTHER" id="PTHR35560:SF3">
    <property type="entry name" value="PEPTIDASE S9 PROLYL OLIGOPEPTIDASE CATALYTIC DOMAIN-CONTAINING PROTEIN"/>
    <property type="match status" value="1"/>
</dbReference>
<dbReference type="Proteomes" id="UP001498398">
    <property type="component" value="Unassembled WGS sequence"/>
</dbReference>
<proteinExistence type="predicted"/>
<feature type="chain" id="PRO_5047010700" description="Transmembrane protein" evidence="2">
    <location>
        <begin position="27"/>
        <end position="479"/>
    </location>
</feature>
<feature type="region of interest" description="Disordered" evidence="1">
    <location>
        <begin position="38"/>
        <end position="60"/>
    </location>
</feature>
<name>A0ABR1JRF7_9AGAR</name>
<dbReference type="PANTHER" id="PTHR35560">
    <property type="entry name" value="BLL0132 PROTEIN"/>
    <property type="match status" value="1"/>
</dbReference>
<evidence type="ECO:0008006" key="5">
    <source>
        <dbReference type="Google" id="ProtNLM"/>
    </source>
</evidence>
<sequence>MPFPNSKYLTCLALLYLAFGLQCASAHAPAHRGLNPRDAFTKFSNSQNNEGEDHSSLKAPSGARIRDISIGDGGEEIPVFWSDPLTNQKAEATHAFVVIHGRLRDGANYWEIMNDALQSALDDEYPGADRKSFIIAPQFFSEKLNEGQYSKNELAFEDVNAWQAGDTASHPKGTNVTSMDALDAIIATFSDKNEYPSITNITLVGHGGGGQLIARYAAVGADAPEGVHLRYIIGDPSTNAYFTKDRPVENHSGDPSCDFWNTWRYGYENFNGTRTNGNKTSFDYFTKYINRDIIFLIAGNDTIPNGDQYCPALMQGGSARRDRNLAWWTYINTLARTQEPVQLFQQTLNNTPHFKNLPNWSNVTSKTRGIGPRLIVIEDVTHNAAKVLGGTEGRAALFSSSQLPMGWRPDGWNTTQADCSMCDDSRDNQGSEDSGDDDDGDGGDDGSSGSDNGSVPVHIPLPTCLLAPLVTFTLAPLFL</sequence>
<reference evidence="3 4" key="1">
    <citation type="submission" date="2024-01" db="EMBL/GenBank/DDBJ databases">
        <title>A draft genome for the cacao thread blight pathogen Marasmiellus scandens.</title>
        <authorList>
            <person name="Baruah I.K."/>
            <person name="Leung J."/>
            <person name="Bukari Y."/>
            <person name="Amoako-Attah I."/>
            <person name="Meinhardt L.W."/>
            <person name="Bailey B.A."/>
            <person name="Cohen S.P."/>
        </authorList>
    </citation>
    <scope>NUCLEOTIDE SEQUENCE [LARGE SCALE GENOMIC DNA]</scope>
    <source>
        <strain evidence="3 4">GH-19</strain>
    </source>
</reference>
<feature type="region of interest" description="Disordered" evidence="1">
    <location>
        <begin position="414"/>
        <end position="455"/>
    </location>
</feature>
<organism evidence="3 4">
    <name type="scientific">Marasmiellus scandens</name>
    <dbReference type="NCBI Taxonomy" id="2682957"/>
    <lineage>
        <taxon>Eukaryota</taxon>
        <taxon>Fungi</taxon>
        <taxon>Dikarya</taxon>
        <taxon>Basidiomycota</taxon>
        <taxon>Agaricomycotina</taxon>
        <taxon>Agaricomycetes</taxon>
        <taxon>Agaricomycetidae</taxon>
        <taxon>Agaricales</taxon>
        <taxon>Marasmiineae</taxon>
        <taxon>Omphalotaceae</taxon>
        <taxon>Marasmiellus</taxon>
    </lineage>
</organism>
<accession>A0ABR1JRF7</accession>
<dbReference type="Gene3D" id="3.40.50.1820">
    <property type="entry name" value="alpha/beta hydrolase"/>
    <property type="match status" value="1"/>
</dbReference>
<dbReference type="EMBL" id="JBANRG010000005">
    <property type="protein sequence ID" value="KAK7466133.1"/>
    <property type="molecule type" value="Genomic_DNA"/>
</dbReference>
<dbReference type="SUPFAM" id="SSF53474">
    <property type="entry name" value="alpha/beta-Hydrolases"/>
    <property type="match status" value="1"/>
</dbReference>
<protein>
    <recommendedName>
        <fullName evidence="5">Transmembrane protein</fullName>
    </recommendedName>
</protein>
<dbReference type="InterPro" id="IPR029058">
    <property type="entry name" value="AB_hydrolase_fold"/>
</dbReference>
<evidence type="ECO:0000256" key="1">
    <source>
        <dbReference type="SAM" id="MobiDB-lite"/>
    </source>
</evidence>
<feature type="signal peptide" evidence="2">
    <location>
        <begin position="1"/>
        <end position="26"/>
    </location>
</feature>